<feature type="transmembrane region" description="Helical" evidence="8">
    <location>
        <begin position="421"/>
        <end position="442"/>
    </location>
</feature>
<dbReference type="EMBL" id="JABEZY010000011">
    <property type="protein sequence ID" value="MBA0749359.1"/>
    <property type="molecule type" value="Genomic_DNA"/>
</dbReference>
<dbReference type="Pfam" id="PF12796">
    <property type="entry name" value="Ank_2"/>
    <property type="match status" value="1"/>
</dbReference>
<feature type="domain" description="PGG" evidence="9">
    <location>
        <begin position="362"/>
        <end position="449"/>
    </location>
</feature>
<reference evidence="10 11" key="1">
    <citation type="journal article" date="2019" name="Genome Biol. Evol.">
        <title>Insights into the evolution of the New World diploid cottons (Gossypium, subgenus Houzingenia) based on genome sequencing.</title>
        <authorList>
            <person name="Grover C.E."/>
            <person name="Arick M.A. 2nd"/>
            <person name="Thrash A."/>
            <person name="Conover J.L."/>
            <person name="Sanders W.S."/>
            <person name="Peterson D.G."/>
            <person name="Frelichowski J.E."/>
            <person name="Scheffler J.A."/>
            <person name="Scheffler B.E."/>
            <person name="Wendel J.F."/>
        </authorList>
    </citation>
    <scope>NUCLEOTIDE SEQUENCE [LARGE SCALE GENOMIC DNA]</scope>
    <source>
        <strain evidence="10">5</strain>
        <tissue evidence="10">Leaf</tissue>
    </source>
</reference>
<evidence type="ECO:0000313" key="10">
    <source>
        <dbReference type="EMBL" id="MBA0749359.1"/>
    </source>
</evidence>
<dbReference type="Pfam" id="PF00023">
    <property type="entry name" value="Ank"/>
    <property type="match status" value="1"/>
</dbReference>
<evidence type="ECO:0000256" key="7">
    <source>
        <dbReference type="PROSITE-ProRule" id="PRU00023"/>
    </source>
</evidence>
<dbReference type="Gene3D" id="1.25.40.20">
    <property type="entry name" value="Ankyrin repeat-containing domain"/>
    <property type="match status" value="2"/>
</dbReference>
<feature type="repeat" description="ANK" evidence="7">
    <location>
        <begin position="213"/>
        <end position="235"/>
    </location>
</feature>
<evidence type="ECO:0000256" key="1">
    <source>
        <dbReference type="ARBA" id="ARBA00004141"/>
    </source>
</evidence>
<comment type="caution">
    <text evidence="10">The sequence shown here is derived from an EMBL/GenBank/DDBJ whole genome shotgun (WGS) entry which is preliminary data.</text>
</comment>
<dbReference type="InterPro" id="IPR002110">
    <property type="entry name" value="Ankyrin_rpt"/>
</dbReference>
<dbReference type="Proteomes" id="UP000593579">
    <property type="component" value="Unassembled WGS sequence"/>
</dbReference>
<comment type="subcellular location">
    <subcellularLocation>
        <location evidence="1">Membrane</location>
        <topology evidence="1">Multi-pass membrane protein</topology>
    </subcellularLocation>
</comment>
<dbReference type="Pfam" id="PF13962">
    <property type="entry name" value="PGG"/>
    <property type="match status" value="1"/>
</dbReference>
<dbReference type="SMART" id="SM00248">
    <property type="entry name" value="ANK"/>
    <property type="match status" value="5"/>
</dbReference>
<evidence type="ECO:0000256" key="3">
    <source>
        <dbReference type="ARBA" id="ARBA00022737"/>
    </source>
</evidence>
<name>A0A7J9CLL2_GOSGO</name>
<organism evidence="10 11">
    <name type="scientific">Gossypium gossypioides</name>
    <name type="common">Mexican cotton</name>
    <name type="synonym">Selera gossypioides</name>
    <dbReference type="NCBI Taxonomy" id="34282"/>
    <lineage>
        <taxon>Eukaryota</taxon>
        <taxon>Viridiplantae</taxon>
        <taxon>Streptophyta</taxon>
        <taxon>Embryophyta</taxon>
        <taxon>Tracheophyta</taxon>
        <taxon>Spermatophyta</taxon>
        <taxon>Magnoliopsida</taxon>
        <taxon>eudicotyledons</taxon>
        <taxon>Gunneridae</taxon>
        <taxon>Pentapetalae</taxon>
        <taxon>rosids</taxon>
        <taxon>malvids</taxon>
        <taxon>Malvales</taxon>
        <taxon>Malvaceae</taxon>
        <taxon>Malvoideae</taxon>
        <taxon>Gossypium</taxon>
    </lineage>
</organism>
<keyword evidence="5 7" id="KW-0040">ANK repeat</keyword>
<evidence type="ECO:0000313" key="11">
    <source>
        <dbReference type="Proteomes" id="UP000593579"/>
    </source>
</evidence>
<dbReference type="InterPro" id="IPR026961">
    <property type="entry name" value="PGG_dom"/>
</dbReference>
<proteinExistence type="predicted"/>
<evidence type="ECO:0000256" key="6">
    <source>
        <dbReference type="ARBA" id="ARBA00023136"/>
    </source>
</evidence>
<keyword evidence="2 8" id="KW-0812">Transmembrane</keyword>
<keyword evidence="4 8" id="KW-1133">Transmembrane helix</keyword>
<evidence type="ECO:0000256" key="2">
    <source>
        <dbReference type="ARBA" id="ARBA00022692"/>
    </source>
</evidence>
<feature type="transmembrane region" description="Helical" evidence="8">
    <location>
        <begin position="454"/>
        <end position="474"/>
    </location>
</feature>
<evidence type="ECO:0000256" key="8">
    <source>
        <dbReference type="SAM" id="Phobius"/>
    </source>
</evidence>
<dbReference type="InterPro" id="IPR036770">
    <property type="entry name" value="Ankyrin_rpt-contain_sf"/>
</dbReference>
<keyword evidence="3" id="KW-0677">Repeat</keyword>
<dbReference type="PROSITE" id="PS50297">
    <property type="entry name" value="ANK_REP_REGION"/>
    <property type="match status" value="2"/>
</dbReference>
<dbReference type="OrthoDB" id="1002120at2759"/>
<feature type="repeat" description="ANK" evidence="7">
    <location>
        <begin position="85"/>
        <end position="108"/>
    </location>
</feature>
<sequence>MMAQDSCIIIPSQQPQPPVEAITFMDCGLLKAAEDGDMLLFNKYHGDLHCSCVTGTGNPKESSPFISRNNWWTSAHHCCFNPMIKGEIPLHIAARHGHYKIVQFLIERAKVMPQLHEDLENSEASGSRWRTMLRMKDKADNTAFHMAVECPPDDIDVVRLLVKELELDPEFSLSANKSGETPLYIAAMTSYGAVAEILDHGKSVDYGGPEDEKGQTPFHYAAHFGNYSAVEQLLEMDESAAYVRDEERKMTALHMAAWGSDVHRSTIQNLLYEKDVNGNTPLDVFSMFLHSGPSAASSNVLTSLELKGFEKSMADSYANYENKKREILKEIGNNAGVEGIRPHKSFRENMGKDNNPSTLKEVVDKLRETHLLVAALVATVTFTAAIAVPGGYKADDKGTVDEGTAILSHNSAFKTFVMTNAMAVVSSLLAIFLHFLSVFIHLKAAESLVLKSTCSIGLTFPFSLILPFLIYYFFKRILASL</sequence>
<dbReference type="PANTHER" id="PTHR24186:SF36">
    <property type="entry name" value="SERINE_THREONINE-PROTEIN PHOSPHATASE 6 REGULATORY ANKYRIN REPEAT SUBUNIT A-LIKE"/>
    <property type="match status" value="1"/>
</dbReference>
<dbReference type="SUPFAM" id="SSF48403">
    <property type="entry name" value="Ankyrin repeat"/>
    <property type="match status" value="1"/>
</dbReference>
<dbReference type="PROSITE" id="PS50088">
    <property type="entry name" value="ANK_REPEAT"/>
    <property type="match status" value="2"/>
</dbReference>
<protein>
    <recommendedName>
        <fullName evidence="9">PGG domain-containing protein</fullName>
    </recommendedName>
</protein>
<dbReference type="GO" id="GO:0005886">
    <property type="term" value="C:plasma membrane"/>
    <property type="evidence" value="ECO:0007669"/>
    <property type="project" value="TreeGrafter"/>
</dbReference>
<keyword evidence="11" id="KW-1185">Reference proteome</keyword>
<feature type="transmembrane region" description="Helical" evidence="8">
    <location>
        <begin position="371"/>
        <end position="392"/>
    </location>
</feature>
<accession>A0A7J9CLL2</accession>
<evidence type="ECO:0000259" key="9">
    <source>
        <dbReference type="Pfam" id="PF13962"/>
    </source>
</evidence>
<evidence type="ECO:0000256" key="5">
    <source>
        <dbReference type="ARBA" id="ARBA00023043"/>
    </source>
</evidence>
<gene>
    <name evidence="10" type="ORF">Gogos_003303</name>
</gene>
<dbReference type="AlphaFoldDB" id="A0A7J9CLL2"/>
<dbReference type="PANTHER" id="PTHR24186">
    <property type="entry name" value="PROTEIN PHOSPHATASE 1 REGULATORY SUBUNIT"/>
    <property type="match status" value="1"/>
</dbReference>
<evidence type="ECO:0000256" key="4">
    <source>
        <dbReference type="ARBA" id="ARBA00022989"/>
    </source>
</evidence>
<keyword evidence="6 8" id="KW-0472">Membrane</keyword>